<dbReference type="SUPFAM" id="SSF56672">
    <property type="entry name" value="DNA/RNA polymerases"/>
    <property type="match status" value="1"/>
</dbReference>
<reference evidence="11" key="2">
    <citation type="submission" date="2019-07" db="EMBL/GenBank/DDBJ databases">
        <authorList>
            <person name="Seetharam A."/>
            <person name="Woodhouse M."/>
            <person name="Cannon E."/>
        </authorList>
    </citation>
    <scope>NUCLEOTIDE SEQUENCE [LARGE SCALE GENOMIC DNA]</scope>
    <source>
        <strain evidence="11">cv. B73</strain>
    </source>
</reference>
<feature type="compositionally biased region" description="Low complexity" evidence="8">
    <location>
        <begin position="44"/>
        <end position="62"/>
    </location>
</feature>
<protein>
    <recommendedName>
        <fullName evidence="2">DNA-directed RNA polymerase</fullName>
        <ecNumber evidence="2">2.7.7.6</ecNumber>
    </recommendedName>
</protein>
<evidence type="ECO:0000256" key="6">
    <source>
        <dbReference type="ARBA" id="ARBA00023163"/>
    </source>
</evidence>
<keyword evidence="9" id="KW-0472">Membrane</keyword>
<dbReference type="InParanoid" id="A0A804LDE6"/>
<feature type="region of interest" description="Disordered" evidence="8">
    <location>
        <begin position="1"/>
        <end position="154"/>
    </location>
</feature>
<dbReference type="PANTHER" id="PTHR10102">
    <property type="entry name" value="DNA-DIRECTED RNA POLYMERASE, MITOCHONDRIAL"/>
    <property type="match status" value="1"/>
</dbReference>
<organism evidence="11 12">
    <name type="scientific">Zea mays</name>
    <name type="common">Maize</name>
    <dbReference type="NCBI Taxonomy" id="4577"/>
    <lineage>
        <taxon>Eukaryota</taxon>
        <taxon>Viridiplantae</taxon>
        <taxon>Streptophyta</taxon>
        <taxon>Embryophyta</taxon>
        <taxon>Tracheophyta</taxon>
        <taxon>Spermatophyta</taxon>
        <taxon>Magnoliopsida</taxon>
        <taxon>Liliopsida</taxon>
        <taxon>Poales</taxon>
        <taxon>Poaceae</taxon>
        <taxon>PACMAD clade</taxon>
        <taxon>Panicoideae</taxon>
        <taxon>Andropogonodae</taxon>
        <taxon>Andropogoneae</taxon>
        <taxon>Tripsacinae</taxon>
        <taxon>Zea</taxon>
    </lineage>
</organism>
<dbReference type="GO" id="GO:0006390">
    <property type="term" value="P:mitochondrial transcription"/>
    <property type="evidence" value="ECO:0000318"/>
    <property type="project" value="GO_Central"/>
</dbReference>
<feature type="compositionally biased region" description="Low complexity" evidence="8">
    <location>
        <begin position="70"/>
        <end position="82"/>
    </location>
</feature>
<evidence type="ECO:0000256" key="2">
    <source>
        <dbReference type="ARBA" id="ARBA00012418"/>
    </source>
</evidence>
<feature type="region of interest" description="Disordered" evidence="8">
    <location>
        <begin position="204"/>
        <end position="233"/>
    </location>
</feature>
<reference evidence="11" key="3">
    <citation type="submission" date="2021-05" db="UniProtKB">
        <authorList>
            <consortium name="EnsemblPlants"/>
        </authorList>
    </citation>
    <scope>IDENTIFICATION</scope>
    <source>
        <strain evidence="11">cv. B73</strain>
    </source>
</reference>
<keyword evidence="5" id="KW-0548">Nucleotidyltransferase</keyword>
<keyword evidence="9" id="KW-1133">Transmembrane helix</keyword>
<dbReference type="Pfam" id="PF14700">
    <property type="entry name" value="RPOL_N"/>
    <property type="match status" value="1"/>
</dbReference>
<dbReference type="EnsemblPlants" id="Zm00001eb003380_T001">
    <property type="protein sequence ID" value="Zm00001eb003380_P001"/>
    <property type="gene ID" value="Zm00001eb003380"/>
</dbReference>
<dbReference type="SMART" id="SM01311">
    <property type="entry name" value="RPOL_N"/>
    <property type="match status" value="1"/>
</dbReference>
<dbReference type="EC" id="2.7.7.6" evidence="2"/>
<dbReference type="InterPro" id="IPR037159">
    <property type="entry name" value="RNA_POL_N_sf"/>
</dbReference>
<evidence type="ECO:0000259" key="10">
    <source>
        <dbReference type="SMART" id="SM01311"/>
    </source>
</evidence>
<name>A0A804LDE6_MAIZE</name>
<keyword evidence="3" id="KW-0240">DNA-directed RNA polymerase</keyword>
<dbReference type="Gene3D" id="1.10.1320.10">
    <property type="entry name" value="DNA-directed RNA polymerase, N-terminal domain"/>
    <property type="match status" value="1"/>
</dbReference>
<evidence type="ECO:0000256" key="9">
    <source>
        <dbReference type="SAM" id="Phobius"/>
    </source>
</evidence>
<dbReference type="Gramene" id="Zm00001eb003380_T001">
    <property type="protein sequence ID" value="Zm00001eb003380_P001"/>
    <property type="gene ID" value="Zm00001eb003380"/>
</dbReference>
<comment type="catalytic activity">
    <reaction evidence="7">
        <text>RNA(n) + a ribonucleoside 5'-triphosphate = RNA(n+1) + diphosphate</text>
        <dbReference type="Rhea" id="RHEA:21248"/>
        <dbReference type="Rhea" id="RHEA-COMP:14527"/>
        <dbReference type="Rhea" id="RHEA-COMP:17342"/>
        <dbReference type="ChEBI" id="CHEBI:33019"/>
        <dbReference type="ChEBI" id="CHEBI:61557"/>
        <dbReference type="ChEBI" id="CHEBI:140395"/>
        <dbReference type="EC" id="2.7.7.6"/>
    </reaction>
</comment>
<dbReference type="Gene3D" id="1.10.287.280">
    <property type="match status" value="1"/>
</dbReference>
<feature type="transmembrane region" description="Helical" evidence="9">
    <location>
        <begin position="527"/>
        <end position="549"/>
    </location>
</feature>
<keyword evidence="4" id="KW-0808">Transferase</keyword>
<proteinExistence type="inferred from homology"/>
<evidence type="ECO:0000313" key="11">
    <source>
        <dbReference type="EnsemblPlants" id="Zm00001eb003380_P001"/>
    </source>
</evidence>
<accession>A0A804LDE6</accession>
<dbReference type="GO" id="GO:0034245">
    <property type="term" value="C:mitochondrial DNA-directed RNA polymerase complex"/>
    <property type="evidence" value="ECO:0000318"/>
    <property type="project" value="GO_Central"/>
</dbReference>
<evidence type="ECO:0000256" key="7">
    <source>
        <dbReference type="ARBA" id="ARBA00048552"/>
    </source>
</evidence>
<evidence type="ECO:0000256" key="4">
    <source>
        <dbReference type="ARBA" id="ARBA00022679"/>
    </source>
</evidence>
<feature type="transmembrane region" description="Helical" evidence="9">
    <location>
        <begin position="555"/>
        <end position="578"/>
    </location>
</feature>
<dbReference type="Pfam" id="PF00940">
    <property type="entry name" value="RNA_pol"/>
    <property type="match status" value="1"/>
</dbReference>
<evidence type="ECO:0000256" key="5">
    <source>
        <dbReference type="ARBA" id="ARBA00022695"/>
    </source>
</evidence>
<comment type="similarity">
    <text evidence="1">Belongs to the phage and mitochondrial RNA polymerase family.</text>
</comment>
<evidence type="ECO:0000256" key="1">
    <source>
        <dbReference type="ARBA" id="ARBA00009493"/>
    </source>
</evidence>
<dbReference type="InterPro" id="IPR002092">
    <property type="entry name" value="DNA-dir_Rpol_phage-type"/>
</dbReference>
<sequence length="584" mass="65356">MSRKGHSVAAGSTTVGRERGRRPPPPPITTPPPDLRFHRRRAASHAPASARRSLAPAANSSPITPPARPARPQFAPSRRQPQIAVAPRPTSVRPRLRSPPPQTARRNPARTPRTHAIRAIPLPTANRRRAAPDLRSPFARPRRKQLADNPANSSPIYPNLMRFMRREEALKAMDRFEGAQEHNRVSKRSLKNWVVNISDVRATRTRPSPGVEQRGRDREAAEHGQPPSAWLRSSPVKHFARGGADLFSVGGGRRLKKKQWVIDHLVHEGFESTARHVDIPYLPMLVPPKKWKGYDKGGHLFLPSYIMRTHGVKDQNDAIYSVPRKQLRKVFEALDILGSTKWRVNRRVHDVVETIWSQGGGIAGLVDKANNQRTMMKCRNGSTSIKKAKKTNRELHAERCDTELKLSVARKMREEDGFYYPHNLDFCGRAYPMHPHLSHLGSDLCRGVLEYAEGRPLGKSGLCWLKIHLANKYGGGIEKLSHEGKLAFVENQLFDIFDSAANPGMLTGLLGNLSPLSYFANKRETKAVIVQTLGVISTYVYVVLVQLAMVESMPVSQFVAVSVVVATGLILNFINYFGWLSRTL</sequence>
<evidence type="ECO:0000313" key="12">
    <source>
        <dbReference type="Proteomes" id="UP000007305"/>
    </source>
</evidence>
<keyword evidence="9" id="KW-0812">Transmembrane</keyword>
<dbReference type="GO" id="GO:0003677">
    <property type="term" value="F:DNA binding"/>
    <property type="evidence" value="ECO:0007669"/>
    <property type="project" value="InterPro"/>
</dbReference>
<feature type="compositionally biased region" description="Pro residues" evidence="8">
    <location>
        <begin position="23"/>
        <end position="34"/>
    </location>
</feature>
<keyword evidence="12" id="KW-1185">Reference proteome</keyword>
<dbReference type="InterPro" id="IPR046950">
    <property type="entry name" value="DNA-dir_Rpol_C_phage-type"/>
</dbReference>
<evidence type="ECO:0000256" key="8">
    <source>
        <dbReference type="SAM" id="MobiDB-lite"/>
    </source>
</evidence>
<feature type="compositionally biased region" description="Basic and acidic residues" evidence="8">
    <location>
        <begin position="213"/>
        <end position="222"/>
    </location>
</feature>
<dbReference type="PANTHER" id="PTHR10102:SF1">
    <property type="entry name" value="DNA-DIRECTED RNA POLYMERASE 3, CHLOROPLASTIC"/>
    <property type="match status" value="1"/>
</dbReference>
<feature type="domain" description="DNA-directed RNA polymerase N-terminal" evidence="10">
    <location>
        <begin position="78"/>
        <end position="339"/>
    </location>
</feature>
<dbReference type="InterPro" id="IPR043502">
    <property type="entry name" value="DNA/RNA_pol_sf"/>
</dbReference>
<dbReference type="GO" id="GO:0003899">
    <property type="term" value="F:DNA-directed RNA polymerase activity"/>
    <property type="evidence" value="ECO:0000318"/>
    <property type="project" value="GO_Central"/>
</dbReference>
<dbReference type="AlphaFoldDB" id="A0A804LDE6"/>
<dbReference type="InterPro" id="IPR029262">
    <property type="entry name" value="RPOL_N"/>
</dbReference>
<keyword evidence="6" id="KW-0804">Transcription</keyword>
<reference evidence="12" key="1">
    <citation type="submission" date="2015-12" db="EMBL/GenBank/DDBJ databases">
        <title>Update maize B73 reference genome by single molecule sequencing technologies.</title>
        <authorList>
            <consortium name="Maize Genome Sequencing Project"/>
            <person name="Ware D."/>
        </authorList>
    </citation>
    <scope>NUCLEOTIDE SEQUENCE [LARGE SCALE GENOMIC DNA]</scope>
    <source>
        <strain evidence="12">cv. B73</strain>
    </source>
</reference>
<evidence type="ECO:0000256" key="3">
    <source>
        <dbReference type="ARBA" id="ARBA00022478"/>
    </source>
</evidence>
<dbReference type="Proteomes" id="UP000007305">
    <property type="component" value="Chromosome 1"/>
</dbReference>